<protein>
    <recommendedName>
        <fullName evidence="4">DUF1080 domain-containing protein</fullName>
    </recommendedName>
</protein>
<dbReference type="EMBL" id="JARJJS010000003">
    <property type="protein sequence ID" value="MDF4026090.1"/>
    <property type="molecule type" value="Genomic_DNA"/>
</dbReference>
<evidence type="ECO:0008006" key="4">
    <source>
        <dbReference type="Google" id="ProtNLM"/>
    </source>
</evidence>
<evidence type="ECO:0000313" key="3">
    <source>
        <dbReference type="Proteomes" id="UP001528850"/>
    </source>
</evidence>
<accession>A0ABT6BD65</accession>
<keyword evidence="3" id="KW-1185">Reference proteome</keyword>
<name>A0ABT6BD65_9GAMM</name>
<evidence type="ECO:0000256" key="1">
    <source>
        <dbReference type="SAM" id="SignalP"/>
    </source>
</evidence>
<feature type="chain" id="PRO_5047177164" description="DUF1080 domain-containing protein" evidence="1">
    <location>
        <begin position="23"/>
        <end position="138"/>
    </location>
</feature>
<sequence length="138" mass="14904">MKWWTMCLPGVMLITFLASGHAAPLARTPAPSAGIDPWMVGYWKVSKNEDPLPPDTFGIEADGTYIMQGVNCRVDIRGKAHVFDGEIFTRLILPGKGPIGFILKPDGQGSLTFTSTRTQRNATYSKLPGNPCPNGVVG</sequence>
<gene>
    <name evidence="2" type="ORF">P3W24_14035</name>
</gene>
<keyword evidence="1" id="KW-0732">Signal</keyword>
<comment type="caution">
    <text evidence="2">The sequence shown here is derived from an EMBL/GenBank/DDBJ whole genome shotgun (WGS) entry which is preliminary data.</text>
</comment>
<evidence type="ECO:0000313" key="2">
    <source>
        <dbReference type="EMBL" id="MDF4026090.1"/>
    </source>
</evidence>
<organism evidence="2 3">
    <name type="scientific">Luteibacter sahnii</name>
    <dbReference type="NCBI Taxonomy" id="3021977"/>
    <lineage>
        <taxon>Bacteria</taxon>
        <taxon>Pseudomonadati</taxon>
        <taxon>Pseudomonadota</taxon>
        <taxon>Gammaproteobacteria</taxon>
        <taxon>Lysobacterales</taxon>
        <taxon>Rhodanobacteraceae</taxon>
        <taxon>Luteibacter</taxon>
    </lineage>
</organism>
<feature type="signal peptide" evidence="1">
    <location>
        <begin position="1"/>
        <end position="22"/>
    </location>
</feature>
<dbReference type="Proteomes" id="UP001528850">
    <property type="component" value="Unassembled WGS sequence"/>
</dbReference>
<reference evidence="2 3" key="1">
    <citation type="journal article" date="2024" name="Curr. Microbiol.">
        <title>Luteibacter sahnii sp. nov., A Novel Yellow-Colored Xanthomonadin Pigment Producing Probiotic Bacterium from Healthy Rice Seed Microbiome.</title>
        <authorList>
            <person name="Jaiswal G."/>
            <person name="Rana R."/>
            <person name="Nayak P.K."/>
            <person name="Chouhan R."/>
            <person name="Gandhi S.G."/>
            <person name="Patel H.K."/>
            <person name="Patil P.B."/>
        </authorList>
    </citation>
    <scope>NUCLEOTIDE SEQUENCE [LARGE SCALE GENOMIC DNA]</scope>
    <source>
        <strain evidence="2 3">PPL201</strain>
    </source>
</reference>
<proteinExistence type="predicted"/>